<evidence type="ECO:0000313" key="2">
    <source>
        <dbReference type="Proteomes" id="UP001372526"/>
    </source>
</evidence>
<dbReference type="EMBL" id="JBAWSX010000007">
    <property type="protein sequence ID" value="MEI4802390.1"/>
    <property type="molecule type" value="Genomic_DNA"/>
</dbReference>
<sequence length="80" mass="9721">MNNIESNIIRYNELKIDLLNISKCIETCEECDKGFYQDIAIQYSKRHREMKKFIEKTYNVKICECCSYEKDKFSFDKQMK</sequence>
<protein>
    <submittedName>
        <fullName evidence="1">Uncharacterized protein</fullName>
    </submittedName>
</protein>
<dbReference type="RefSeq" id="WP_336472920.1">
    <property type="nucleotide sequence ID" value="NZ_JBAWSX010000007.1"/>
</dbReference>
<accession>A0ABU8FI62</accession>
<reference evidence="1 2" key="1">
    <citation type="submission" date="2024-01" db="EMBL/GenBank/DDBJ databases">
        <title>Seven novel Bacillus-like species.</title>
        <authorList>
            <person name="Liu G."/>
        </authorList>
    </citation>
    <scope>NUCLEOTIDE SEQUENCE [LARGE SCALE GENOMIC DNA]</scope>
    <source>
        <strain evidence="1 2">FJAT-51639</strain>
    </source>
</reference>
<evidence type="ECO:0000313" key="1">
    <source>
        <dbReference type="EMBL" id="MEI4802390.1"/>
    </source>
</evidence>
<keyword evidence="2" id="KW-1185">Reference proteome</keyword>
<comment type="caution">
    <text evidence="1">The sequence shown here is derived from an EMBL/GenBank/DDBJ whole genome shotgun (WGS) entry which is preliminary data.</text>
</comment>
<name>A0ABU8FI62_9BACI</name>
<gene>
    <name evidence="1" type="ORF">WAZ07_13870</name>
</gene>
<proteinExistence type="predicted"/>
<dbReference type="Proteomes" id="UP001372526">
    <property type="component" value="Unassembled WGS sequence"/>
</dbReference>
<organism evidence="1 2">
    <name type="scientific">Bacillus bruguierae</name>
    <dbReference type="NCBI Taxonomy" id="3127667"/>
    <lineage>
        <taxon>Bacteria</taxon>
        <taxon>Bacillati</taxon>
        <taxon>Bacillota</taxon>
        <taxon>Bacilli</taxon>
        <taxon>Bacillales</taxon>
        <taxon>Bacillaceae</taxon>
        <taxon>Bacillus</taxon>
    </lineage>
</organism>